<evidence type="ECO:0000313" key="2">
    <source>
        <dbReference type="EMBL" id="SJM34053.1"/>
    </source>
</evidence>
<keyword evidence="3" id="KW-1185">Reference proteome</keyword>
<dbReference type="AlphaFoldDB" id="A0A2P9ASG0"/>
<feature type="compositionally biased region" description="Low complexity" evidence="1">
    <location>
        <begin position="227"/>
        <end position="237"/>
    </location>
</feature>
<accession>A0A2P9ASG0</accession>
<evidence type="ECO:0008006" key="4">
    <source>
        <dbReference type="Google" id="ProtNLM"/>
    </source>
</evidence>
<dbReference type="Proteomes" id="UP000245698">
    <property type="component" value="Unassembled WGS sequence"/>
</dbReference>
<evidence type="ECO:0000313" key="3">
    <source>
        <dbReference type="Proteomes" id="UP000245698"/>
    </source>
</evidence>
<proteinExistence type="predicted"/>
<dbReference type="EMBL" id="FUIG01000046">
    <property type="protein sequence ID" value="SJM34053.1"/>
    <property type="molecule type" value="Genomic_DNA"/>
</dbReference>
<evidence type="ECO:0000256" key="1">
    <source>
        <dbReference type="SAM" id="MobiDB-lite"/>
    </source>
</evidence>
<feature type="region of interest" description="Disordered" evidence="1">
    <location>
        <begin position="53"/>
        <end position="83"/>
    </location>
</feature>
<dbReference type="InterPro" id="IPR019632">
    <property type="entry name" value="DUF2497"/>
</dbReference>
<name>A0A2P9ASG0_9HYPH</name>
<sequence length="308" mass="32211">MATASSVQREPSMEEILASIRRIIEDNDTGRKQPDEADDLLQDLASVAVPAPAVGGAPAAAGGAPPEAGGAPPAAGGAPPEVSAFRSELRSGLDARGPVTLTEVQAQPSAVEPVIARMEPRVHSDPAPVKAPVTLAGARVAAEPVPAAKPELDAPAMARVAETTDSIVADWRREIAAVGEAMTAAKPDNTPDRAEGRRTPDAEPKAEVFEDAGEPAFEPAPSRSGLARPASEAPSARPAILSEHTGRQVAAAFGELSDAFASRSKKTFDEMAEEMLRPMLQDWLDNNLPTLVERLVREEIERVARGAQ</sequence>
<feature type="compositionally biased region" description="Basic and acidic residues" evidence="1">
    <location>
        <begin position="189"/>
        <end position="208"/>
    </location>
</feature>
<feature type="region of interest" description="Disordered" evidence="1">
    <location>
        <begin position="179"/>
        <end position="237"/>
    </location>
</feature>
<dbReference type="RefSeq" id="WP_123150637.1">
    <property type="nucleotide sequence ID" value="NZ_FUIG01000046.1"/>
</dbReference>
<dbReference type="Pfam" id="PF10691">
    <property type="entry name" value="DUF2497"/>
    <property type="match status" value="1"/>
</dbReference>
<reference evidence="3" key="1">
    <citation type="submission" date="2016-12" db="EMBL/GenBank/DDBJ databases">
        <authorList>
            <person name="Brunel B."/>
        </authorList>
    </citation>
    <scope>NUCLEOTIDE SEQUENCE [LARGE SCALE GENOMIC DNA]</scope>
</reference>
<protein>
    <recommendedName>
        <fullName evidence="4">DUF2497 domain-containing protein</fullName>
    </recommendedName>
</protein>
<organism evidence="2 3">
    <name type="scientific">Mesorhizobium delmotii</name>
    <dbReference type="NCBI Taxonomy" id="1631247"/>
    <lineage>
        <taxon>Bacteria</taxon>
        <taxon>Pseudomonadati</taxon>
        <taxon>Pseudomonadota</taxon>
        <taxon>Alphaproteobacteria</taxon>
        <taxon>Hyphomicrobiales</taxon>
        <taxon>Phyllobacteriaceae</taxon>
        <taxon>Mesorhizobium</taxon>
    </lineage>
</organism>
<gene>
    <name evidence="2" type="ORF">BQ8482_380236</name>
</gene>